<dbReference type="RefSeq" id="WP_270112584.1">
    <property type="nucleotide sequence ID" value="NZ_JAPZVP010000024.1"/>
</dbReference>
<dbReference type="InterPro" id="IPR036291">
    <property type="entry name" value="NAD(P)-bd_dom_sf"/>
</dbReference>
<keyword evidence="2" id="KW-0560">Oxidoreductase</keyword>
<evidence type="ECO:0000256" key="2">
    <source>
        <dbReference type="ARBA" id="ARBA00023002"/>
    </source>
</evidence>
<proteinExistence type="inferred from homology"/>
<evidence type="ECO:0000256" key="1">
    <source>
        <dbReference type="ARBA" id="ARBA00006484"/>
    </source>
</evidence>
<keyword evidence="4" id="KW-1185">Reference proteome</keyword>
<dbReference type="NCBIfam" id="NF005395">
    <property type="entry name" value="PRK06940.1"/>
    <property type="match status" value="1"/>
</dbReference>
<name>A0A9X3T5Z0_9ACTN</name>
<dbReference type="Pfam" id="PF00106">
    <property type="entry name" value="adh_short"/>
    <property type="match status" value="1"/>
</dbReference>
<dbReference type="CDD" id="cd05233">
    <property type="entry name" value="SDR_c"/>
    <property type="match status" value="1"/>
</dbReference>
<dbReference type="PANTHER" id="PTHR43477:SF1">
    <property type="entry name" value="DIHYDROANTICAPSIN 7-DEHYDROGENASE"/>
    <property type="match status" value="1"/>
</dbReference>
<dbReference type="PRINTS" id="PR00081">
    <property type="entry name" value="GDHRDH"/>
</dbReference>
<dbReference type="Proteomes" id="UP001146067">
    <property type="component" value="Unassembled WGS sequence"/>
</dbReference>
<dbReference type="EMBL" id="JAPZVP010000024">
    <property type="protein sequence ID" value="MDA1362500.1"/>
    <property type="molecule type" value="Genomic_DNA"/>
</dbReference>
<dbReference type="Pfam" id="PF13561">
    <property type="entry name" value="adh_short_C2"/>
    <property type="match status" value="1"/>
</dbReference>
<dbReference type="PANTHER" id="PTHR43477">
    <property type="entry name" value="DIHYDROANTICAPSIN 7-DEHYDROGENASE"/>
    <property type="match status" value="1"/>
</dbReference>
<organism evidence="3 4">
    <name type="scientific">Glycomyces luteolus</name>
    <dbReference type="NCBI Taxonomy" id="2670330"/>
    <lineage>
        <taxon>Bacteria</taxon>
        <taxon>Bacillati</taxon>
        <taxon>Actinomycetota</taxon>
        <taxon>Actinomycetes</taxon>
        <taxon>Glycomycetales</taxon>
        <taxon>Glycomycetaceae</taxon>
        <taxon>Glycomyces</taxon>
    </lineage>
</organism>
<dbReference type="Gene3D" id="3.40.50.720">
    <property type="entry name" value="NAD(P)-binding Rossmann-like Domain"/>
    <property type="match status" value="1"/>
</dbReference>
<dbReference type="InterPro" id="IPR051122">
    <property type="entry name" value="SDR_DHRS6-like"/>
</dbReference>
<dbReference type="InterPro" id="IPR002347">
    <property type="entry name" value="SDR_fam"/>
</dbReference>
<dbReference type="AlphaFoldDB" id="A0A9X3T5Z0"/>
<reference evidence="3" key="1">
    <citation type="submission" date="2022-12" db="EMBL/GenBank/DDBJ databases">
        <title>Gycomyces niveus sp.nov.,a novel actinomycete isolated from soil in Shouguan.</title>
        <authorList>
            <person name="Yang X."/>
        </authorList>
    </citation>
    <scope>NUCLEOTIDE SEQUENCE</scope>
    <source>
        <strain evidence="3">NEAU-A15</strain>
    </source>
</reference>
<protein>
    <submittedName>
        <fullName evidence="3">SDR family oxidoreductase</fullName>
    </submittedName>
</protein>
<evidence type="ECO:0000313" key="4">
    <source>
        <dbReference type="Proteomes" id="UP001146067"/>
    </source>
</evidence>
<evidence type="ECO:0000313" key="3">
    <source>
        <dbReference type="EMBL" id="MDA1362500.1"/>
    </source>
</evidence>
<comment type="similarity">
    <text evidence="1">Belongs to the short-chain dehydrogenases/reductases (SDR) family.</text>
</comment>
<sequence>MSREVLAVIGTGGMGRAIARRSGSGRKVLLADFNEPALAAIADELRGDGYDVIARAADVGDRDSVLALAQTAADLGPVGRIAHTAGLSPAQAPSEAILRVDLLGTAQVLEAFGQVVAPGGAAVVVASMAGHMAGGLDAESERTLAATPTQDLLDLPFLVPFAAGDPGPAYSIAKRANLLRVQSAAVASWGERGARVNSISPGVISTPMGRQELDGESGDQMRAMIAMSGTGRLGTPDDIAAAAAFLLGPDADFITGTDLLVDGGVVAAVRGMRA</sequence>
<comment type="caution">
    <text evidence="3">The sequence shown here is derived from an EMBL/GenBank/DDBJ whole genome shotgun (WGS) entry which is preliminary data.</text>
</comment>
<accession>A0A9X3T5Z0</accession>
<dbReference type="GO" id="GO:0016491">
    <property type="term" value="F:oxidoreductase activity"/>
    <property type="evidence" value="ECO:0007669"/>
    <property type="project" value="UniProtKB-KW"/>
</dbReference>
<dbReference type="SUPFAM" id="SSF51735">
    <property type="entry name" value="NAD(P)-binding Rossmann-fold domains"/>
    <property type="match status" value="1"/>
</dbReference>
<gene>
    <name evidence="3" type="ORF">O1R50_22955</name>
</gene>